<dbReference type="PANTHER" id="PTHR13465">
    <property type="entry name" value="UPF0183 PROTEIN"/>
    <property type="match status" value="1"/>
</dbReference>
<organism evidence="2 3">
    <name type="scientific">Rhynchospora pubera</name>
    <dbReference type="NCBI Taxonomy" id="906938"/>
    <lineage>
        <taxon>Eukaryota</taxon>
        <taxon>Viridiplantae</taxon>
        <taxon>Streptophyta</taxon>
        <taxon>Embryophyta</taxon>
        <taxon>Tracheophyta</taxon>
        <taxon>Spermatophyta</taxon>
        <taxon>Magnoliopsida</taxon>
        <taxon>Liliopsida</taxon>
        <taxon>Poales</taxon>
        <taxon>Cyperaceae</taxon>
        <taxon>Cyperoideae</taxon>
        <taxon>Rhynchosporeae</taxon>
        <taxon>Rhynchospora</taxon>
    </lineage>
</organism>
<proteinExistence type="inferred from homology"/>
<accession>A0AAV8EAW7</accession>
<evidence type="ECO:0000313" key="3">
    <source>
        <dbReference type="Proteomes" id="UP001140206"/>
    </source>
</evidence>
<protein>
    <submittedName>
        <fullName evidence="2">UPF0183 protein</fullName>
    </submittedName>
</protein>
<dbReference type="Pfam" id="PF03676">
    <property type="entry name" value="PHAF1"/>
    <property type="match status" value="1"/>
</dbReference>
<gene>
    <name evidence="2" type="ORF">LUZ62_059543</name>
</gene>
<keyword evidence="3" id="KW-1185">Reference proteome</keyword>
<dbReference type="InterPro" id="IPR005373">
    <property type="entry name" value="PHAF1"/>
</dbReference>
<dbReference type="InterPro" id="IPR039156">
    <property type="entry name" value="PHAF1/BROMI"/>
</dbReference>
<dbReference type="PANTHER" id="PTHR13465:SF2">
    <property type="entry name" value="PHAGOSOME ASSEMBLY FACTOR 1"/>
    <property type="match status" value="1"/>
</dbReference>
<evidence type="ECO:0000256" key="1">
    <source>
        <dbReference type="ARBA" id="ARBA00024339"/>
    </source>
</evidence>
<name>A0AAV8EAW7_9POAL</name>
<dbReference type="AlphaFoldDB" id="A0AAV8EAW7"/>
<comment type="similarity">
    <text evidence="1">Belongs to the PHAF1 family.</text>
</comment>
<evidence type="ECO:0000313" key="2">
    <source>
        <dbReference type="EMBL" id="KAJ4775286.1"/>
    </source>
</evidence>
<comment type="caution">
    <text evidence="2">The sequence shown here is derived from an EMBL/GenBank/DDBJ whole genome shotgun (WGS) entry which is preliminary data.</text>
</comment>
<sequence length="452" mass="49884">MQQYQRAGSAAGGGAAVGPATVAAVVRRRCEGTAMGAITLELRPGQGIGPYNLGMPISDAFAQIEHQPNIYDVVHVKYFDEEPLKLDIVISFPDHGFHLRFDPWSQRLRLIEIYDVKRLQMRYATSLIGGPSTLATFAAVYALFGPTFPGIYDNERGIYTLFYPGLSFAFPIPGQYTNFFNKGEVLAELPLEFPDGTTPVTCRVSIFDGSSDGKVGVGSSMDRAVVPPLPAGDLYMEEVHAKLGDGLWFTVGGQHIPFGASPQVNVHVFSVILIPPNFIISFVGFICHFQDVWTELGRPCGIHQKQVDQMVIHSASDPKPRTTLCGDYFYNYFSRGIDILFDGQTHKIKKFVLHTNFPGHSDFNSYRKCNFVIYDTESEGSVQPGTTTKNCITGRTKWEQVKEILGDGGRAAIQTQGSMNNPFGSTFVYGFQNIAFEVMKNGYIATVTLFQS</sequence>
<reference evidence="2" key="1">
    <citation type="submission" date="2022-08" db="EMBL/GenBank/DDBJ databases">
        <authorList>
            <person name="Marques A."/>
        </authorList>
    </citation>
    <scope>NUCLEOTIDE SEQUENCE</scope>
    <source>
        <strain evidence="2">RhyPub2mFocal</strain>
        <tissue evidence="2">Leaves</tissue>
    </source>
</reference>
<dbReference type="EMBL" id="JAMFTS010000003">
    <property type="protein sequence ID" value="KAJ4775286.1"/>
    <property type="molecule type" value="Genomic_DNA"/>
</dbReference>
<dbReference type="Proteomes" id="UP001140206">
    <property type="component" value="Chromosome 3"/>
</dbReference>